<evidence type="ECO:0000313" key="5">
    <source>
        <dbReference type="EMBL" id="PPK98799.1"/>
    </source>
</evidence>
<accession>A0A2S6IWQ8</accession>
<dbReference type="EMBL" id="PTJD01000001">
    <property type="protein sequence ID" value="PPK98799.1"/>
    <property type="molecule type" value="Genomic_DNA"/>
</dbReference>
<dbReference type="Gene3D" id="2.40.10.120">
    <property type="match status" value="1"/>
</dbReference>
<dbReference type="PANTHER" id="PTHR43343">
    <property type="entry name" value="PEPTIDASE S12"/>
    <property type="match status" value="1"/>
</dbReference>
<dbReference type="AlphaFoldDB" id="A0A2S6IWQ8"/>
<comment type="caution">
    <text evidence="5">The sequence shown here is derived from an EMBL/GenBank/DDBJ whole genome shotgun (WGS) entry which is preliminary data.</text>
</comment>
<dbReference type="OrthoDB" id="9758917at2"/>
<dbReference type="Proteomes" id="UP000239485">
    <property type="component" value="Unassembled WGS sequence"/>
</dbReference>
<feature type="region of interest" description="Disordered" evidence="3">
    <location>
        <begin position="1"/>
        <end position="42"/>
    </location>
</feature>
<protein>
    <submittedName>
        <fullName evidence="5">Putative serine protease PepD</fullName>
    </submittedName>
</protein>
<name>A0A2S6IWQ8_9ACTN</name>
<dbReference type="InterPro" id="IPR009003">
    <property type="entry name" value="Peptidase_S1_PA"/>
</dbReference>
<dbReference type="Pfam" id="PF13365">
    <property type="entry name" value="Trypsin_2"/>
    <property type="match status" value="1"/>
</dbReference>
<dbReference type="SUPFAM" id="SSF50156">
    <property type="entry name" value="PDZ domain-like"/>
    <property type="match status" value="1"/>
</dbReference>
<dbReference type="PANTHER" id="PTHR43343:SF3">
    <property type="entry name" value="PROTEASE DO-LIKE 8, CHLOROPLASTIC"/>
    <property type="match status" value="1"/>
</dbReference>
<dbReference type="GO" id="GO:0004252">
    <property type="term" value="F:serine-type endopeptidase activity"/>
    <property type="evidence" value="ECO:0007669"/>
    <property type="project" value="InterPro"/>
</dbReference>
<dbReference type="SMART" id="SM00228">
    <property type="entry name" value="PDZ"/>
    <property type="match status" value="1"/>
</dbReference>
<dbReference type="GO" id="GO:0006508">
    <property type="term" value="P:proteolysis"/>
    <property type="evidence" value="ECO:0007669"/>
    <property type="project" value="UniProtKB-KW"/>
</dbReference>
<dbReference type="Pfam" id="PF13180">
    <property type="entry name" value="PDZ_2"/>
    <property type="match status" value="1"/>
</dbReference>
<evidence type="ECO:0000256" key="2">
    <source>
        <dbReference type="ARBA" id="ARBA00022801"/>
    </source>
</evidence>
<evidence type="ECO:0000259" key="4">
    <source>
        <dbReference type="PROSITE" id="PS50106"/>
    </source>
</evidence>
<dbReference type="InterPro" id="IPR001940">
    <property type="entry name" value="Peptidase_S1C"/>
</dbReference>
<dbReference type="Gene3D" id="2.30.42.10">
    <property type="match status" value="1"/>
</dbReference>
<evidence type="ECO:0000256" key="1">
    <source>
        <dbReference type="ARBA" id="ARBA00022670"/>
    </source>
</evidence>
<sequence>MRGGAPVGPRPGEPLREAPSDAPWPASLPEPAPGAGPGPRTRAGVAKGIAVGTGLLALSVLGGVVGGALQDRLDEPAPRTYPAITLPTPVPGAMERPAASVAAVAAAALPAVVDIEVETEEGFGSGSGFVLDARGFILTNNHVVAGAGRGDITVVFADGVQVPGRIVGADLSYDLAVLAVDREGLVPLPVGDSEAVVVGDQVIAVGSPLGLRGTVTQGIVSAVDRPVTTGSAQDQQSFINAIQTDAAINPGNSGGPLLNARGEVIGVNSAIAAPGGAESIAGNIGLGFAIPSVQAQRTAQQLITDGRAVHPVIRASLDLMWRGEGVRIGDGSGNPAVVPGGPADRAGLREGDVVLSVDGRPVTAPEELIVDIRSREVGEEVVLRVRRGGSDFDVAVTLDADS</sequence>
<keyword evidence="6" id="KW-1185">Reference proteome</keyword>
<dbReference type="InterPro" id="IPR036034">
    <property type="entry name" value="PDZ_sf"/>
</dbReference>
<dbReference type="InterPro" id="IPR001478">
    <property type="entry name" value="PDZ"/>
</dbReference>
<keyword evidence="1 5" id="KW-0645">Protease</keyword>
<evidence type="ECO:0000313" key="6">
    <source>
        <dbReference type="Proteomes" id="UP000239485"/>
    </source>
</evidence>
<reference evidence="5 6" key="1">
    <citation type="submission" date="2018-02" db="EMBL/GenBank/DDBJ databases">
        <title>Genomic Encyclopedia of Archaeal and Bacterial Type Strains, Phase II (KMG-II): from individual species to whole genera.</title>
        <authorList>
            <person name="Goeker M."/>
        </authorList>
    </citation>
    <scope>NUCLEOTIDE SEQUENCE [LARGE SCALE GENOMIC DNA]</scope>
    <source>
        <strain evidence="5 6">DSM 22857</strain>
    </source>
</reference>
<dbReference type="InterPro" id="IPR051201">
    <property type="entry name" value="Chloro_Bact_Ser_Proteases"/>
</dbReference>
<feature type="compositionally biased region" description="Pro residues" evidence="3">
    <location>
        <begin position="26"/>
        <end position="36"/>
    </location>
</feature>
<dbReference type="SUPFAM" id="SSF50494">
    <property type="entry name" value="Trypsin-like serine proteases"/>
    <property type="match status" value="1"/>
</dbReference>
<organism evidence="5 6">
    <name type="scientific">Kineococcus xinjiangensis</name>
    <dbReference type="NCBI Taxonomy" id="512762"/>
    <lineage>
        <taxon>Bacteria</taxon>
        <taxon>Bacillati</taxon>
        <taxon>Actinomycetota</taxon>
        <taxon>Actinomycetes</taxon>
        <taxon>Kineosporiales</taxon>
        <taxon>Kineosporiaceae</taxon>
        <taxon>Kineococcus</taxon>
    </lineage>
</organism>
<dbReference type="PRINTS" id="PR00834">
    <property type="entry name" value="PROTEASES2C"/>
</dbReference>
<proteinExistence type="predicted"/>
<gene>
    <name evidence="5" type="ORF">CLV92_101500</name>
</gene>
<dbReference type="PROSITE" id="PS50106">
    <property type="entry name" value="PDZ"/>
    <property type="match status" value="1"/>
</dbReference>
<dbReference type="RefSeq" id="WP_146099381.1">
    <property type="nucleotide sequence ID" value="NZ_PTJD01000001.1"/>
</dbReference>
<feature type="domain" description="PDZ" evidence="4">
    <location>
        <begin position="337"/>
        <end position="389"/>
    </location>
</feature>
<evidence type="ECO:0000256" key="3">
    <source>
        <dbReference type="SAM" id="MobiDB-lite"/>
    </source>
</evidence>
<keyword evidence="2" id="KW-0378">Hydrolase</keyword>